<feature type="chain" id="PRO_5046133055" description="CHRD domain-containing protein" evidence="1">
    <location>
        <begin position="25"/>
        <end position="164"/>
    </location>
</feature>
<reference evidence="2" key="1">
    <citation type="submission" date="2022-10" db="EMBL/GenBank/DDBJ databases">
        <title>Chitinophaga sp. nov., isolated from soil.</title>
        <authorList>
            <person name="Jeon C.O."/>
        </authorList>
    </citation>
    <scope>NUCLEOTIDE SEQUENCE</scope>
    <source>
        <strain evidence="2">R8</strain>
    </source>
</reference>
<evidence type="ECO:0000256" key="1">
    <source>
        <dbReference type="SAM" id="SignalP"/>
    </source>
</evidence>
<protein>
    <recommendedName>
        <fullName evidence="4">CHRD domain-containing protein</fullName>
    </recommendedName>
</protein>
<name>A0ABY6J348_9BACT</name>
<evidence type="ECO:0000313" key="3">
    <source>
        <dbReference type="Proteomes" id="UP001162741"/>
    </source>
</evidence>
<proteinExistence type="predicted"/>
<evidence type="ECO:0008006" key="4">
    <source>
        <dbReference type="Google" id="ProtNLM"/>
    </source>
</evidence>
<gene>
    <name evidence="2" type="ORF">MKQ68_21175</name>
</gene>
<dbReference type="RefSeq" id="WP_244836077.1">
    <property type="nucleotide sequence ID" value="NZ_CP107006.1"/>
</dbReference>
<feature type="signal peptide" evidence="1">
    <location>
        <begin position="1"/>
        <end position="24"/>
    </location>
</feature>
<organism evidence="2 3">
    <name type="scientific">Chitinophaga horti</name>
    <dbReference type="NCBI Taxonomy" id="2920382"/>
    <lineage>
        <taxon>Bacteria</taxon>
        <taxon>Pseudomonadati</taxon>
        <taxon>Bacteroidota</taxon>
        <taxon>Chitinophagia</taxon>
        <taxon>Chitinophagales</taxon>
        <taxon>Chitinophagaceae</taxon>
        <taxon>Chitinophaga</taxon>
    </lineage>
</organism>
<dbReference type="PROSITE" id="PS51257">
    <property type="entry name" value="PROKAR_LIPOPROTEIN"/>
    <property type="match status" value="1"/>
</dbReference>
<accession>A0ABY6J348</accession>
<dbReference type="Proteomes" id="UP001162741">
    <property type="component" value="Chromosome"/>
</dbReference>
<keyword evidence="3" id="KW-1185">Reference proteome</keyword>
<evidence type="ECO:0000313" key="2">
    <source>
        <dbReference type="EMBL" id="UYQ92597.1"/>
    </source>
</evidence>
<sequence length="164" mass="17429">MLMLKNHALKLGLLATAVFGVSLAACSDDDGPSARSKKYALTNGTATTGEVLFTENADSSFNVKVTLNKSTKDTTYFFNIIKGSIGTPTTDTLLKFTAFKSTATGSVVTASKTNINKIVLPGQTAETKFTYDSVLKYRSFAIISFKKASGADSVSAKGNLYQPQ</sequence>
<dbReference type="EMBL" id="CP107006">
    <property type="protein sequence ID" value="UYQ92597.1"/>
    <property type="molecule type" value="Genomic_DNA"/>
</dbReference>
<keyword evidence="1" id="KW-0732">Signal</keyword>